<comment type="caution">
    <text evidence="2">The sequence shown here is derived from an EMBL/GenBank/DDBJ whole genome shotgun (WGS) entry which is preliminary data.</text>
</comment>
<dbReference type="EMBL" id="BAAAMU010000003">
    <property type="protein sequence ID" value="GAA1614593.1"/>
    <property type="molecule type" value="Genomic_DNA"/>
</dbReference>
<evidence type="ECO:0000313" key="2">
    <source>
        <dbReference type="EMBL" id="GAA1614593.1"/>
    </source>
</evidence>
<reference evidence="2 3" key="1">
    <citation type="journal article" date="2019" name="Int. J. Syst. Evol. Microbiol.">
        <title>The Global Catalogue of Microorganisms (GCM) 10K type strain sequencing project: providing services to taxonomists for standard genome sequencing and annotation.</title>
        <authorList>
            <consortium name="The Broad Institute Genomics Platform"/>
            <consortium name="The Broad Institute Genome Sequencing Center for Infectious Disease"/>
            <person name="Wu L."/>
            <person name="Ma J."/>
        </authorList>
    </citation>
    <scope>NUCLEOTIDE SEQUENCE [LARGE SCALE GENOMIC DNA]</scope>
    <source>
        <strain evidence="2 3">JCM 13929</strain>
    </source>
</reference>
<dbReference type="RefSeq" id="WP_346101517.1">
    <property type="nucleotide sequence ID" value="NZ_BAAAMU010000003.1"/>
</dbReference>
<keyword evidence="3" id="KW-1185">Reference proteome</keyword>
<evidence type="ECO:0000256" key="1">
    <source>
        <dbReference type="SAM" id="MobiDB-lite"/>
    </source>
</evidence>
<gene>
    <name evidence="2" type="ORF">GCM10009733_008510</name>
</gene>
<dbReference type="InterPro" id="IPR045677">
    <property type="entry name" value="DUF6197"/>
</dbReference>
<organism evidence="2 3">
    <name type="scientific">Nonomuraea maheshkhaliensis</name>
    <dbReference type="NCBI Taxonomy" id="419590"/>
    <lineage>
        <taxon>Bacteria</taxon>
        <taxon>Bacillati</taxon>
        <taxon>Actinomycetota</taxon>
        <taxon>Actinomycetes</taxon>
        <taxon>Streptosporangiales</taxon>
        <taxon>Streptosporangiaceae</taxon>
        <taxon>Nonomuraea</taxon>
    </lineage>
</organism>
<dbReference type="Pfam" id="PF19698">
    <property type="entry name" value="DUF6197"/>
    <property type="match status" value="1"/>
</dbReference>
<protein>
    <submittedName>
        <fullName evidence="2">Uncharacterized protein</fullName>
    </submittedName>
</protein>
<name>A0ABN2EQG3_9ACTN</name>
<proteinExistence type="predicted"/>
<dbReference type="Proteomes" id="UP001500064">
    <property type="component" value="Unassembled WGS sequence"/>
</dbReference>
<sequence>MTALPSLADVYFGAAQILRTLGWVQDRYVDNGFPPERPLEECPVCLIEAIFRAAGLPPQTWPDGHDDSEDQAARWELAETAAEALATRLGYDLDKTPEVDKPDRAYWLITWNDVKTRTRAEVLAALDEAARDAASQHASPPAEGRAHVSPPHRSPAQRKTAEMGAIDFTSGPWEADTAAAAFSAAVQEARRFSTRGSIADKDDAGFVVVCETPLPLEIAESFAHDLMEAEDPRVNDKWGPAGAIPVLVDGPNNPQWYFFGWAAR</sequence>
<evidence type="ECO:0000313" key="3">
    <source>
        <dbReference type="Proteomes" id="UP001500064"/>
    </source>
</evidence>
<feature type="region of interest" description="Disordered" evidence="1">
    <location>
        <begin position="131"/>
        <end position="159"/>
    </location>
</feature>
<accession>A0ABN2EQG3</accession>